<reference evidence="1 2" key="2">
    <citation type="submission" date="2018-11" db="EMBL/GenBank/DDBJ databases">
        <authorList>
            <consortium name="Pathogen Informatics"/>
        </authorList>
    </citation>
    <scope>NUCLEOTIDE SEQUENCE [LARGE SCALE GENOMIC DNA]</scope>
    <source>
        <strain evidence="1 2">NST_G2</strain>
    </source>
</reference>
<gene>
    <name evidence="1" type="ORF">SSLN_LOCUS7475</name>
</gene>
<reference evidence="3" key="1">
    <citation type="submission" date="2016-06" db="UniProtKB">
        <authorList>
            <consortium name="WormBaseParasite"/>
        </authorList>
    </citation>
    <scope>IDENTIFICATION</scope>
</reference>
<dbReference type="Proteomes" id="UP000275846">
    <property type="component" value="Unassembled WGS sequence"/>
</dbReference>
<dbReference type="WBParaSite" id="SSLN_0000775301-mRNA-1">
    <property type="protein sequence ID" value="SSLN_0000775301-mRNA-1"/>
    <property type="gene ID" value="SSLN_0000775301"/>
</dbReference>
<evidence type="ECO:0000313" key="2">
    <source>
        <dbReference type="Proteomes" id="UP000275846"/>
    </source>
</evidence>
<sequence>MSVAQATDVCASNVSKVCRATPGLVFSDMGPSAGLGWVRFRLNRAPVSGCLGARKLQCRPSPWTGALRASMAYNRTPEGGRLIYNSLCVCVFQPEADYFVVSDVVFQA</sequence>
<organism evidence="3">
    <name type="scientific">Schistocephalus solidus</name>
    <name type="common">Tapeworm</name>
    <dbReference type="NCBI Taxonomy" id="70667"/>
    <lineage>
        <taxon>Eukaryota</taxon>
        <taxon>Metazoa</taxon>
        <taxon>Spiralia</taxon>
        <taxon>Lophotrochozoa</taxon>
        <taxon>Platyhelminthes</taxon>
        <taxon>Cestoda</taxon>
        <taxon>Eucestoda</taxon>
        <taxon>Diphyllobothriidea</taxon>
        <taxon>Diphyllobothriidae</taxon>
        <taxon>Schistocephalus</taxon>
    </lineage>
</organism>
<proteinExistence type="predicted"/>
<evidence type="ECO:0000313" key="1">
    <source>
        <dbReference type="EMBL" id="VDL93860.1"/>
    </source>
</evidence>
<dbReference type="AlphaFoldDB" id="A0A183STC7"/>
<protein>
    <submittedName>
        <fullName evidence="3">Dirigent protein</fullName>
    </submittedName>
</protein>
<keyword evidence="2" id="KW-1185">Reference proteome</keyword>
<name>A0A183STC7_SCHSO</name>
<accession>A0A183STC7</accession>
<evidence type="ECO:0000313" key="3">
    <source>
        <dbReference type="WBParaSite" id="SSLN_0000775301-mRNA-1"/>
    </source>
</evidence>
<dbReference type="EMBL" id="UYSU01034157">
    <property type="protein sequence ID" value="VDL93860.1"/>
    <property type="molecule type" value="Genomic_DNA"/>
</dbReference>